<dbReference type="AlphaFoldDB" id="A0A846YR05"/>
<name>A0A846YR05_9NOCA</name>
<dbReference type="EMBL" id="JAAXOT010000018">
    <property type="protein sequence ID" value="NKY59818.1"/>
    <property type="molecule type" value="Genomic_DNA"/>
</dbReference>
<protein>
    <submittedName>
        <fullName evidence="1">Uncharacterized protein</fullName>
    </submittedName>
</protein>
<accession>A0A846YR05</accession>
<keyword evidence="2" id="KW-1185">Reference proteome</keyword>
<organism evidence="1 2">
    <name type="scientific">Nocardia flavorosea</name>
    <dbReference type="NCBI Taxonomy" id="53429"/>
    <lineage>
        <taxon>Bacteria</taxon>
        <taxon>Bacillati</taxon>
        <taxon>Actinomycetota</taxon>
        <taxon>Actinomycetes</taxon>
        <taxon>Mycobacteriales</taxon>
        <taxon>Nocardiaceae</taxon>
        <taxon>Nocardia</taxon>
    </lineage>
</organism>
<dbReference type="RefSeq" id="WP_062976893.1">
    <property type="nucleotide sequence ID" value="NZ_JAAXOT010000018.1"/>
</dbReference>
<evidence type="ECO:0000313" key="1">
    <source>
        <dbReference type="EMBL" id="NKY59818.1"/>
    </source>
</evidence>
<dbReference type="Proteomes" id="UP000570678">
    <property type="component" value="Unassembled WGS sequence"/>
</dbReference>
<proteinExistence type="predicted"/>
<reference evidence="1 2" key="1">
    <citation type="submission" date="2020-04" db="EMBL/GenBank/DDBJ databases">
        <title>MicrobeNet Type strains.</title>
        <authorList>
            <person name="Nicholson A.C."/>
        </authorList>
    </citation>
    <scope>NUCLEOTIDE SEQUENCE [LARGE SCALE GENOMIC DNA]</scope>
    <source>
        <strain evidence="1 2">JCM 3332</strain>
    </source>
</reference>
<sequence>MTDAGVAEDNEVSVVDAVSWLQEEGLARLAALGEATGPAAAFTVDVNSGLVIMFPATNKDSSSCGADELPAPIETTGRLVTVGVTTSAALLVVDLSGSLMIAVNGDRPELATRFWALQLLLNPDITLTTNSGEVAIGSSSRCKKSFIPGGGGAIISVDDGRPPVTTVSMNSAMDGADYLELAPDGSGEMYLGPRFWQLDHVLTIADEPWSALASALEGADR</sequence>
<comment type="caution">
    <text evidence="1">The sequence shown here is derived from an EMBL/GenBank/DDBJ whole genome shotgun (WGS) entry which is preliminary data.</text>
</comment>
<evidence type="ECO:0000313" key="2">
    <source>
        <dbReference type="Proteomes" id="UP000570678"/>
    </source>
</evidence>
<gene>
    <name evidence="1" type="ORF">HGA15_27455</name>
</gene>